<proteinExistence type="predicted"/>
<name>A0A2S9H333_9BURK</name>
<dbReference type="EMBL" id="PUGF01000003">
    <property type="protein sequence ID" value="PRC94394.1"/>
    <property type="molecule type" value="Genomic_DNA"/>
</dbReference>
<comment type="caution">
    <text evidence="1">The sequence shown here is derived from an EMBL/GenBank/DDBJ whole genome shotgun (WGS) entry which is preliminary data.</text>
</comment>
<reference evidence="1 2" key="1">
    <citation type="submission" date="2018-02" db="EMBL/GenBank/DDBJ databases">
        <title>Solimicrobium silvestre gen. nov., sp. nov., isolated from alpine forest soil.</title>
        <authorList>
            <person name="Margesin R."/>
            <person name="Albuquerque L."/>
            <person name="Zhang D.-C."/>
            <person name="Froufe H.J.C."/>
            <person name="Severino R."/>
            <person name="Roxo I."/>
            <person name="Egas C."/>
            <person name="Da Costa M.S."/>
        </authorList>
    </citation>
    <scope>NUCLEOTIDE SEQUENCE [LARGE SCALE GENOMIC DNA]</scope>
    <source>
        <strain evidence="1 2">S20-91</strain>
    </source>
</reference>
<dbReference type="Proteomes" id="UP000237839">
    <property type="component" value="Unassembled WGS sequence"/>
</dbReference>
<evidence type="ECO:0000313" key="2">
    <source>
        <dbReference type="Proteomes" id="UP000237839"/>
    </source>
</evidence>
<gene>
    <name evidence="1" type="ORF">S2091_1015</name>
</gene>
<dbReference type="AlphaFoldDB" id="A0A2S9H333"/>
<accession>A0A2S9H333</accession>
<evidence type="ECO:0000313" key="1">
    <source>
        <dbReference type="EMBL" id="PRC94394.1"/>
    </source>
</evidence>
<keyword evidence="2" id="KW-1185">Reference proteome</keyword>
<protein>
    <submittedName>
        <fullName evidence="1">Uncharacterized protein</fullName>
    </submittedName>
</protein>
<dbReference type="RefSeq" id="WP_105530713.1">
    <property type="nucleotide sequence ID" value="NZ_PUGF01000003.1"/>
</dbReference>
<sequence length="331" mass="36818">MTILASFSFSSSILDTHVFQRECDVMLFADGRISDQAGANLIIDTAPKIAVQEVKVVTTDRRTLTTDVAIGYAGASALVALSVLNFSAHVLRHLVGETLPSIEQIVSFVAEALKVSITEYSNNRHQATNLRLLVGGYDQSKQEVVLRQITLKCVSGKYFTEIDVPSTSLTIASGPTDDNLYERIQNQVLSVSRDEDASCDAEDLVARQVELFVRDNSKDRPYGGQLQVCRIGAFGAQLATTKFWDKSYRSDDLPADWNHGDYRSLMLGYDVFDLRVGQCDFQPHYIYHLPDSDGTPWAKGPIKIEERPADDGDVFSRPRKGLLDIRNFSKK</sequence>
<organism evidence="1 2">
    <name type="scientific">Solimicrobium silvestre</name>
    <dbReference type="NCBI Taxonomy" id="2099400"/>
    <lineage>
        <taxon>Bacteria</taxon>
        <taxon>Pseudomonadati</taxon>
        <taxon>Pseudomonadota</taxon>
        <taxon>Betaproteobacteria</taxon>
        <taxon>Burkholderiales</taxon>
        <taxon>Oxalobacteraceae</taxon>
        <taxon>Solimicrobium</taxon>
    </lineage>
</organism>